<protein>
    <recommendedName>
        <fullName evidence="6">FAD/NAD(P)-binding domain-containing protein</fullName>
    </recommendedName>
</protein>
<dbReference type="InterPro" id="IPR023753">
    <property type="entry name" value="FAD/NAD-binding_dom"/>
</dbReference>
<dbReference type="GO" id="GO:0005829">
    <property type="term" value="C:cytosol"/>
    <property type="evidence" value="ECO:0007669"/>
    <property type="project" value="TreeGrafter"/>
</dbReference>
<dbReference type="FunFam" id="3.50.50.60:FF:000012">
    <property type="entry name" value="Thioredoxin reductase 1, cytoplasmic"/>
    <property type="match status" value="1"/>
</dbReference>
<dbReference type="GO" id="GO:0004362">
    <property type="term" value="F:glutathione-disulfide reductase (NADPH) activity"/>
    <property type="evidence" value="ECO:0007669"/>
    <property type="project" value="TreeGrafter"/>
</dbReference>
<dbReference type="PRINTS" id="PR00368">
    <property type="entry name" value="FADPNR"/>
</dbReference>
<keyword evidence="8" id="KW-1185">Reference proteome</keyword>
<dbReference type="Proteomes" id="UP001162156">
    <property type="component" value="Unassembled WGS sequence"/>
</dbReference>
<comment type="similarity">
    <text evidence="2">Belongs to the class-I pyridine nucleotide-disulfide oxidoreductase family.</text>
</comment>
<keyword evidence="4" id="KW-1015">Disulfide bond</keyword>
<gene>
    <name evidence="7" type="ORF">NQ314_011650</name>
</gene>
<dbReference type="InterPro" id="IPR046952">
    <property type="entry name" value="GSHR/TRXR-like"/>
</dbReference>
<dbReference type="GO" id="GO:0045454">
    <property type="term" value="P:cell redox homeostasis"/>
    <property type="evidence" value="ECO:0007669"/>
    <property type="project" value="InterPro"/>
</dbReference>
<dbReference type="PANTHER" id="PTHR42737">
    <property type="entry name" value="GLUTATHIONE REDUCTASE"/>
    <property type="match status" value="1"/>
</dbReference>
<dbReference type="Pfam" id="PF07992">
    <property type="entry name" value="Pyr_redox_2"/>
    <property type="match status" value="2"/>
</dbReference>
<sequence length="337" mass="38016">DAKSYGWQFPEADHITHNWDSLREAVQAHIKSVNWVTRVELRDKKVEYINGLGIFKDPYTVHTVTKQGERTLTAKYFLIAVGGRPRYPNIPGAVEYGITSDDIFSLQKSPGKTLVVGAGCILKYMLSMLSDTVQYLQQRSNLYIGLECAGFLRGLGYDTTIMVRSIILRGFDQQMANIIASAMEDRGVKFLWECIPESVEKLSDEKLKVTWKNDNKEQFNDVFDTVLFAIGRRALTRELHLDKAGVKVAGDGEKVEAVNEQSNVPHIYAVGDVLYNKPELTPVAIHAGRLLARRLFGNSTVNMDYDNVATTVFSPLEYGCIGKQIYYIFKIPPYMLI</sequence>
<proteinExistence type="inferred from homology"/>
<evidence type="ECO:0000259" key="6">
    <source>
        <dbReference type="Pfam" id="PF07992"/>
    </source>
</evidence>
<organism evidence="7 8">
    <name type="scientific">Rhamnusium bicolor</name>
    <dbReference type="NCBI Taxonomy" id="1586634"/>
    <lineage>
        <taxon>Eukaryota</taxon>
        <taxon>Metazoa</taxon>
        <taxon>Ecdysozoa</taxon>
        <taxon>Arthropoda</taxon>
        <taxon>Hexapoda</taxon>
        <taxon>Insecta</taxon>
        <taxon>Pterygota</taxon>
        <taxon>Neoptera</taxon>
        <taxon>Endopterygota</taxon>
        <taxon>Coleoptera</taxon>
        <taxon>Polyphaga</taxon>
        <taxon>Cucujiformia</taxon>
        <taxon>Chrysomeloidea</taxon>
        <taxon>Cerambycidae</taxon>
        <taxon>Lepturinae</taxon>
        <taxon>Rhagiini</taxon>
        <taxon>Rhamnusium</taxon>
    </lineage>
</organism>
<evidence type="ECO:0000313" key="8">
    <source>
        <dbReference type="Proteomes" id="UP001162156"/>
    </source>
</evidence>
<dbReference type="SUPFAM" id="SSF51905">
    <property type="entry name" value="FAD/NAD(P)-binding domain"/>
    <property type="match status" value="1"/>
</dbReference>
<dbReference type="GO" id="GO:0050660">
    <property type="term" value="F:flavin adenine dinucleotide binding"/>
    <property type="evidence" value="ECO:0007669"/>
    <property type="project" value="InterPro"/>
</dbReference>
<dbReference type="EMBL" id="JANEYF010003248">
    <property type="protein sequence ID" value="KAJ8937963.1"/>
    <property type="molecule type" value="Genomic_DNA"/>
</dbReference>
<evidence type="ECO:0000256" key="2">
    <source>
        <dbReference type="ARBA" id="ARBA00007532"/>
    </source>
</evidence>
<evidence type="ECO:0000256" key="1">
    <source>
        <dbReference type="ARBA" id="ARBA00001974"/>
    </source>
</evidence>
<reference evidence="7" key="1">
    <citation type="journal article" date="2023" name="Insect Mol. Biol.">
        <title>Genome sequencing provides insights into the evolution of gene families encoding plant cell wall-degrading enzymes in longhorned beetles.</title>
        <authorList>
            <person name="Shin N.R."/>
            <person name="Okamura Y."/>
            <person name="Kirsch R."/>
            <person name="Pauchet Y."/>
        </authorList>
    </citation>
    <scope>NUCLEOTIDE SEQUENCE</scope>
    <source>
        <strain evidence="7">RBIC_L_NR</strain>
    </source>
</reference>
<dbReference type="Gene3D" id="3.50.50.60">
    <property type="entry name" value="FAD/NAD(P)-binding domain"/>
    <property type="match status" value="2"/>
</dbReference>
<comment type="cofactor">
    <cofactor evidence="1">
        <name>FAD</name>
        <dbReference type="ChEBI" id="CHEBI:57692"/>
    </cofactor>
</comment>
<feature type="domain" description="FAD/NAD(P)-binding" evidence="6">
    <location>
        <begin position="143"/>
        <end position="288"/>
    </location>
</feature>
<evidence type="ECO:0000256" key="3">
    <source>
        <dbReference type="ARBA" id="ARBA00023002"/>
    </source>
</evidence>
<evidence type="ECO:0000256" key="4">
    <source>
        <dbReference type="ARBA" id="ARBA00023157"/>
    </source>
</evidence>
<dbReference type="InterPro" id="IPR036188">
    <property type="entry name" value="FAD/NAD-bd_sf"/>
</dbReference>
<dbReference type="PANTHER" id="PTHR42737:SF7">
    <property type="entry name" value="THIOREDOXIN-DISULFIDE REDUCTASE"/>
    <property type="match status" value="1"/>
</dbReference>
<dbReference type="GO" id="GO:0034599">
    <property type="term" value="P:cellular response to oxidative stress"/>
    <property type="evidence" value="ECO:0007669"/>
    <property type="project" value="TreeGrafter"/>
</dbReference>
<name>A0AAV8XHN7_9CUCU</name>
<comment type="caution">
    <text evidence="7">The sequence shown here is derived from an EMBL/GenBank/DDBJ whole genome shotgun (WGS) entry which is preliminary data.</text>
</comment>
<accession>A0AAV8XHN7</accession>
<dbReference type="AlphaFoldDB" id="A0AAV8XHN7"/>
<dbReference type="PRINTS" id="PR00411">
    <property type="entry name" value="PNDRDTASEI"/>
</dbReference>
<evidence type="ECO:0000313" key="7">
    <source>
        <dbReference type="EMBL" id="KAJ8937963.1"/>
    </source>
</evidence>
<dbReference type="GO" id="GO:0005739">
    <property type="term" value="C:mitochondrion"/>
    <property type="evidence" value="ECO:0007669"/>
    <property type="project" value="TreeGrafter"/>
</dbReference>
<feature type="domain" description="FAD/NAD(P)-binding" evidence="6">
    <location>
        <begin position="23"/>
        <end position="121"/>
    </location>
</feature>
<keyword evidence="5" id="KW-0676">Redox-active center</keyword>
<dbReference type="GO" id="GO:0006749">
    <property type="term" value="P:glutathione metabolic process"/>
    <property type="evidence" value="ECO:0007669"/>
    <property type="project" value="TreeGrafter"/>
</dbReference>
<keyword evidence="3" id="KW-0560">Oxidoreductase</keyword>
<evidence type="ECO:0000256" key="5">
    <source>
        <dbReference type="ARBA" id="ARBA00023284"/>
    </source>
</evidence>
<feature type="non-terminal residue" evidence="7">
    <location>
        <position position="1"/>
    </location>
</feature>